<comment type="similarity">
    <text evidence="1">Belongs to the actin family.</text>
</comment>
<evidence type="ECO:0000313" key="2">
    <source>
        <dbReference type="EMBL" id="NDV33454.1"/>
    </source>
</evidence>
<dbReference type="InterPro" id="IPR043129">
    <property type="entry name" value="ATPase_NBD"/>
</dbReference>
<name>A0A6B2L8Y0_9EUKA</name>
<accession>A0A6B2L8Y0</accession>
<dbReference type="AlphaFoldDB" id="A0A6B2L8Y0"/>
<dbReference type="Gene3D" id="3.30.420.40">
    <property type="match status" value="2"/>
</dbReference>
<dbReference type="Pfam" id="PF00022">
    <property type="entry name" value="Actin"/>
    <property type="match status" value="1"/>
</dbReference>
<dbReference type="SUPFAM" id="SSF53067">
    <property type="entry name" value="Actin-like ATPase domain"/>
    <property type="match status" value="2"/>
</dbReference>
<dbReference type="SMART" id="SM00268">
    <property type="entry name" value="ACTIN"/>
    <property type="match status" value="1"/>
</dbReference>
<sequence>MKVDYPIVAGVITNWVDFEEILRKCFVSDLQCDPTRIPVFLLVGNFVGQSDVLKLLDLLLGQFKVPLARVIREYEALIGALNLKDALCVFLGDSGYEIVPVVDGSAWKHAMHRVPLGGQNISAYLGTLLREEGLGSFETRSERRALEDMKRLGEVAGPEEDLNANQEKLEYIQSDGTPLAIPKRTLKQCNEVLFKPELIGLESTLNLPEKMLDSLKRSPEKAQEEMAKHIVLCGGVGETPGFKERLLADLKSLHPKITFNLHPQDNNQHLLWQAASRLAANNKLNWSIKRK</sequence>
<reference evidence="2" key="1">
    <citation type="journal article" date="2020" name="J. Eukaryot. Microbiol.">
        <title>De novo Sequencing, Assembly and Annotation of the Transcriptome for the Free-Living Testate Amoeba Arcella intermedia.</title>
        <authorList>
            <person name="Ribeiro G.M."/>
            <person name="Porfirio-Sousa A.L."/>
            <person name="Maurer-Alcala X.X."/>
            <person name="Katz L.A."/>
            <person name="Lahr D.J.G."/>
        </authorList>
    </citation>
    <scope>NUCLEOTIDE SEQUENCE</scope>
</reference>
<protein>
    <recommendedName>
        <fullName evidence="3">Actin-related protein 5</fullName>
    </recommendedName>
</protein>
<organism evidence="2">
    <name type="scientific">Arcella intermedia</name>
    <dbReference type="NCBI Taxonomy" id="1963864"/>
    <lineage>
        <taxon>Eukaryota</taxon>
        <taxon>Amoebozoa</taxon>
        <taxon>Tubulinea</taxon>
        <taxon>Elardia</taxon>
        <taxon>Arcellinida</taxon>
        <taxon>Sphaerothecina</taxon>
        <taxon>Arcellidae</taxon>
        <taxon>Arcella</taxon>
    </lineage>
</organism>
<dbReference type="PANTHER" id="PTHR11937">
    <property type="entry name" value="ACTIN"/>
    <property type="match status" value="1"/>
</dbReference>
<dbReference type="Gene3D" id="3.90.640.10">
    <property type="entry name" value="Actin, Chain A, domain 4"/>
    <property type="match status" value="1"/>
</dbReference>
<dbReference type="EMBL" id="GIBP01004485">
    <property type="protein sequence ID" value="NDV33454.1"/>
    <property type="molecule type" value="Transcribed_RNA"/>
</dbReference>
<evidence type="ECO:0008006" key="3">
    <source>
        <dbReference type="Google" id="ProtNLM"/>
    </source>
</evidence>
<dbReference type="InterPro" id="IPR004000">
    <property type="entry name" value="Actin"/>
</dbReference>
<proteinExistence type="inferred from homology"/>
<evidence type="ECO:0000256" key="1">
    <source>
        <dbReference type="RuleBase" id="RU000487"/>
    </source>
</evidence>